<sequence length="93" mass="10633">MLTTAIVWHAHTTQPINGLLAKIAIDRGADSDPEEFRFYLLTDLYEYRQSLLGKGGFYNIQNNQLLRDPVFFWTGYEDLVLGLEAQLELVGAR</sequence>
<gene>
    <name evidence="1" type="ORF">GCM10007933_21340</name>
</gene>
<accession>A0ABQ6FBN8</accession>
<name>A0ABQ6FBN8_9RHOO</name>
<dbReference type="Proteomes" id="UP001157167">
    <property type="component" value="Unassembled WGS sequence"/>
</dbReference>
<evidence type="ECO:0000313" key="1">
    <source>
        <dbReference type="EMBL" id="GLT22674.1"/>
    </source>
</evidence>
<protein>
    <submittedName>
        <fullName evidence="1">Uncharacterized protein</fullName>
    </submittedName>
</protein>
<reference evidence="2" key="1">
    <citation type="journal article" date="2019" name="Int. J. Syst. Evol. Microbiol.">
        <title>The Global Catalogue of Microorganisms (GCM) 10K type strain sequencing project: providing services to taxonomists for standard genome sequencing and annotation.</title>
        <authorList>
            <consortium name="The Broad Institute Genomics Platform"/>
            <consortium name="The Broad Institute Genome Sequencing Center for Infectious Disease"/>
            <person name="Wu L."/>
            <person name="Ma J."/>
        </authorList>
    </citation>
    <scope>NUCLEOTIDE SEQUENCE [LARGE SCALE GENOMIC DNA]</scope>
    <source>
        <strain evidence="2">NBRC 102407</strain>
    </source>
</reference>
<keyword evidence="2" id="KW-1185">Reference proteome</keyword>
<dbReference type="EMBL" id="BSPX01000029">
    <property type="protein sequence ID" value="GLT22674.1"/>
    <property type="molecule type" value="Genomic_DNA"/>
</dbReference>
<dbReference type="RefSeq" id="WP_284187959.1">
    <property type="nucleotide sequence ID" value="NZ_BSPX01000029.1"/>
</dbReference>
<comment type="caution">
    <text evidence="1">The sequence shown here is derived from an EMBL/GenBank/DDBJ whole genome shotgun (WGS) entry which is preliminary data.</text>
</comment>
<organism evidence="1 2">
    <name type="scientific">Zoogloea oryzae</name>
    <dbReference type="NCBI Taxonomy" id="310767"/>
    <lineage>
        <taxon>Bacteria</taxon>
        <taxon>Pseudomonadati</taxon>
        <taxon>Pseudomonadota</taxon>
        <taxon>Betaproteobacteria</taxon>
        <taxon>Rhodocyclales</taxon>
        <taxon>Zoogloeaceae</taxon>
        <taxon>Zoogloea</taxon>
    </lineage>
</organism>
<evidence type="ECO:0000313" key="2">
    <source>
        <dbReference type="Proteomes" id="UP001157167"/>
    </source>
</evidence>
<proteinExistence type="predicted"/>